<reference evidence="6" key="1">
    <citation type="submission" date="2020-12" db="EMBL/GenBank/DDBJ databases">
        <title>Bacterial taxonomy.</title>
        <authorList>
            <person name="Pan X."/>
        </authorList>
    </citation>
    <scope>NUCLEOTIDE SEQUENCE</scope>
    <source>
        <strain evidence="6">B2012</strain>
    </source>
</reference>
<proteinExistence type="inferred from homology"/>
<dbReference type="AlphaFoldDB" id="A0A934MJX5"/>
<evidence type="ECO:0000256" key="4">
    <source>
        <dbReference type="ARBA" id="ARBA00024201"/>
    </source>
</evidence>
<dbReference type="InterPro" id="IPR021764">
    <property type="entry name" value="Enterochelin_esterase_N"/>
</dbReference>
<sequence length="513" mass="54078">METAVAAAQTLAPDETVTQALDAGESVAVSPGAGPGDYVEGRLAVESGRVGLDLVGADGTHRRRLAADAVGTTVFRFVAEEPGLMLRASAAEPSVFGLDLVHRLPPSEQVAPPRHFLSARIAALAEALDAGGSSAAFWVDIEASGAPLVEPGPDGEAIVTFLARGARHNARILGAPSGDHEWMERLGTSDVWFKSFVVPRTTRLAYKIAVDIPELPLGPRARRVAILATAKADPLNPAREPADAPDAYNQESILILSEAPPQPGLATATPLGAPRGTLSPLHFASGILGNTREIVLYRPAGFDPAAPDSRLLILFDGEAYQTRVPTPQILDDLIAAERIPPTAAVFVPTIDRATRSRELPDNPDFADALATELMPLLTARLGAAIPPERVILGGSSFGGLAAATAALRHPAVFGNVLSLSGSFWWHDGTPDGLAARIAREPRKTVRFHLTAGLFERPHGDAAGILDTTRHLCDVLRAKGYRVSYGEYAGGHDYLIWRGALGDGLIALTGLLPR</sequence>
<evidence type="ECO:0000256" key="3">
    <source>
        <dbReference type="ARBA" id="ARBA00022801"/>
    </source>
</evidence>
<evidence type="ECO:0000256" key="2">
    <source>
        <dbReference type="ARBA" id="ARBA00022490"/>
    </source>
</evidence>
<dbReference type="PANTHER" id="PTHR48098:SF3">
    <property type="entry name" value="IRON(III) ENTEROBACTIN ESTERASE"/>
    <property type="match status" value="1"/>
</dbReference>
<dbReference type="GO" id="GO:0005737">
    <property type="term" value="C:cytoplasm"/>
    <property type="evidence" value="ECO:0007669"/>
    <property type="project" value="UniProtKB-SubCell"/>
</dbReference>
<dbReference type="EMBL" id="JAEKJA010000038">
    <property type="protein sequence ID" value="MBJ3778766.1"/>
    <property type="molecule type" value="Genomic_DNA"/>
</dbReference>
<comment type="caution">
    <text evidence="6">The sequence shown here is derived from an EMBL/GenBank/DDBJ whole genome shotgun (WGS) entry which is preliminary data.</text>
</comment>
<dbReference type="Pfam" id="PF11806">
    <property type="entry name" value="Enterochelin_N"/>
    <property type="match status" value="1"/>
</dbReference>
<dbReference type="GO" id="GO:0006826">
    <property type="term" value="P:iron ion transport"/>
    <property type="evidence" value="ECO:0007669"/>
    <property type="project" value="InterPro"/>
</dbReference>
<dbReference type="InterPro" id="IPR029058">
    <property type="entry name" value="AB_hydrolase_fold"/>
</dbReference>
<comment type="similarity">
    <text evidence="4">Belongs to the Fes family.</text>
</comment>
<keyword evidence="2" id="KW-0963">Cytoplasm</keyword>
<keyword evidence="3" id="KW-0378">Hydrolase</keyword>
<protein>
    <submittedName>
        <fullName evidence="6">DUF3327 domain-containing protein</fullName>
    </submittedName>
</protein>
<dbReference type="PANTHER" id="PTHR48098">
    <property type="entry name" value="ENTEROCHELIN ESTERASE-RELATED"/>
    <property type="match status" value="1"/>
</dbReference>
<dbReference type="GO" id="GO:0005506">
    <property type="term" value="F:iron ion binding"/>
    <property type="evidence" value="ECO:0007669"/>
    <property type="project" value="InterPro"/>
</dbReference>
<keyword evidence="7" id="KW-1185">Reference proteome</keyword>
<dbReference type="SUPFAM" id="SSF81296">
    <property type="entry name" value="E set domains"/>
    <property type="match status" value="1"/>
</dbReference>
<name>A0A934MJX5_9HYPH</name>
<accession>A0A934MJX5</accession>
<dbReference type="Gene3D" id="2.60.40.10">
    <property type="entry name" value="Immunoglobulins"/>
    <property type="match status" value="1"/>
</dbReference>
<dbReference type="InterPro" id="IPR000801">
    <property type="entry name" value="Esterase-like"/>
</dbReference>
<evidence type="ECO:0000256" key="1">
    <source>
        <dbReference type="ARBA" id="ARBA00004496"/>
    </source>
</evidence>
<dbReference type="GO" id="GO:0008849">
    <property type="term" value="F:enterochelin esterase activity"/>
    <property type="evidence" value="ECO:0007669"/>
    <property type="project" value="InterPro"/>
</dbReference>
<dbReference type="InterPro" id="IPR050583">
    <property type="entry name" value="Mycobacterial_A85_antigen"/>
</dbReference>
<gene>
    <name evidence="6" type="ORF">JCR33_23905</name>
</gene>
<evidence type="ECO:0000313" key="7">
    <source>
        <dbReference type="Proteomes" id="UP000609531"/>
    </source>
</evidence>
<comment type="subcellular location">
    <subcellularLocation>
        <location evidence="1">Cytoplasm</location>
    </subcellularLocation>
</comment>
<evidence type="ECO:0000259" key="5">
    <source>
        <dbReference type="Pfam" id="PF11806"/>
    </source>
</evidence>
<dbReference type="Proteomes" id="UP000609531">
    <property type="component" value="Unassembled WGS sequence"/>
</dbReference>
<dbReference type="InterPro" id="IPR014756">
    <property type="entry name" value="Ig_E-set"/>
</dbReference>
<evidence type="ECO:0000313" key="6">
    <source>
        <dbReference type="EMBL" id="MBJ3778766.1"/>
    </source>
</evidence>
<organism evidence="6 7">
    <name type="scientific">Acuticoccus mangrovi</name>
    <dbReference type="NCBI Taxonomy" id="2796142"/>
    <lineage>
        <taxon>Bacteria</taxon>
        <taxon>Pseudomonadati</taxon>
        <taxon>Pseudomonadota</taxon>
        <taxon>Alphaproteobacteria</taxon>
        <taxon>Hyphomicrobiales</taxon>
        <taxon>Amorphaceae</taxon>
        <taxon>Acuticoccus</taxon>
    </lineage>
</organism>
<dbReference type="Gene3D" id="3.40.50.1820">
    <property type="entry name" value="alpha/beta hydrolase"/>
    <property type="match status" value="1"/>
</dbReference>
<dbReference type="SUPFAM" id="SSF53474">
    <property type="entry name" value="alpha/beta-Hydrolases"/>
    <property type="match status" value="1"/>
</dbReference>
<dbReference type="InterPro" id="IPR013783">
    <property type="entry name" value="Ig-like_fold"/>
</dbReference>
<feature type="domain" description="Enterochelin esterase N-terminal" evidence="5">
    <location>
        <begin position="159"/>
        <end position="263"/>
    </location>
</feature>
<dbReference type="RefSeq" id="WP_198884666.1">
    <property type="nucleotide sequence ID" value="NZ_JAEKJA010000038.1"/>
</dbReference>
<dbReference type="Pfam" id="PF00756">
    <property type="entry name" value="Esterase"/>
    <property type="match status" value="1"/>
</dbReference>